<reference evidence="2" key="2">
    <citation type="journal article" date="2014" name="Int. J. Syst. Evol. Microbiol.">
        <title>Complete genome sequence of Corynebacterium casei LMG S-19264T (=DSM 44701T), isolated from a smear-ripened cheese.</title>
        <authorList>
            <consortium name="US DOE Joint Genome Institute (JGI-PGF)"/>
            <person name="Walter F."/>
            <person name="Albersmeier A."/>
            <person name="Kalinowski J."/>
            <person name="Ruckert C."/>
        </authorList>
    </citation>
    <scope>NUCLEOTIDE SEQUENCE</scope>
    <source>
        <strain evidence="2">CGMCC 1.8885</strain>
    </source>
</reference>
<dbReference type="Gene3D" id="2.60.40.1820">
    <property type="match status" value="1"/>
</dbReference>
<evidence type="ECO:0000259" key="1">
    <source>
        <dbReference type="SMART" id="SM00769"/>
    </source>
</evidence>
<dbReference type="SMART" id="SM00769">
    <property type="entry name" value="WHy"/>
    <property type="match status" value="1"/>
</dbReference>
<evidence type="ECO:0000313" key="4">
    <source>
        <dbReference type="Proteomes" id="UP000630135"/>
    </source>
</evidence>
<feature type="domain" description="Water stress and hypersensitive response" evidence="1">
    <location>
        <begin position="34"/>
        <end position="151"/>
    </location>
</feature>
<dbReference type="Pfam" id="PF03168">
    <property type="entry name" value="LEA_2"/>
    <property type="match status" value="1"/>
</dbReference>
<name>A0AAV4K1B0_9DEIO</name>
<protein>
    <recommendedName>
        <fullName evidence="1">Water stress and hypersensitive response domain-containing protein</fullName>
    </recommendedName>
</protein>
<reference evidence="3" key="1">
    <citation type="journal article" date="2014" name="Int. J. Syst. Evol. Microbiol.">
        <title>Complete genome of a new Firmicutes species belonging to the dominant human colonic microbiota ('Ruminococcus bicirculans') reveals two chromosomes and a selective capacity to utilize plant glucans.</title>
        <authorList>
            <consortium name="NISC Comparative Sequencing Program"/>
            <person name="Wegmann U."/>
            <person name="Louis P."/>
            <person name="Goesmann A."/>
            <person name="Henrissat B."/>
            <person name="Duncan S.H."/>
            <person name="Flint H.J."/>
        </authorList>
    </citation>
    <scope>NUCLEOTIDE SEQUENCE</scope>
    <source>
        <strain evidence="3">CGMCC 1.8884</strain>
    </source>
</reference>
<reference evidence="4" key="3">
    <citation type="journal article" date="2019" name="Int. J. Syst. Evol. Microbiol.">
        <title>The Global Catalogue of Microorganisms (GCM) 10K type strain sequencing project: providing services to taxonomists for standard genome sequencing and annotation.</title>
        <authorList>
            <consortium name="The Broad Institute Genomics Platform"/>
            <consortium name="The Broad Institute Genome Sequencing Center for Infectious Disease"/>
            <person name="Wu L."/>
            <person name="Ma J."/>
        </authorList>
    </citation>
    <scope>NUCLEOTIDE SEQUENCE [LARGE SCALE GENOMIC DNA]</scope>
    <source>
        <strain evidence="4">CGMCC 1.8884</strain>
    </source>
</reference>
<evidence type="ECO:0000313" key="2">
    <source>
        <dbReference type="EMBL" id="GGI75851.1"/>
    </source>
</evidence>
<keyword evidence="4" id="KW-1185">Reference proteome</keyword>
<evidence type="ECO:0000313" key="3">
    <source>
        <dbReference type="EMBL" id="GGP28768.1"/>
    </source>
</evidence>
<dbReference type="PROSITE" id="PS51257">
    <property type="entry name" value="PROKAR_LIPOPROTEIN"/>
    <property type="match status" value="1"/>
</dbReference>
<dbReference type="AlphaFoldDB" id="A0AAV4K1B0"/>
<dbReference type="GO" id="GO:0009269">
    <property type="term" value="P:response to desiccation"/>
    <property type="evidence" value="ECO:0007669"/>
    <property type="project" value="InterPro"/>
</dbReference>
<dbReference type="Proteomes" id="UP000630135">
    <property type="component" value="Unassembled WGS sequence"/>
</dbReference>
<organism evidence="2 5">
    <name type="scientific">Deinococcus wulumuqiensis</name>
    <dbReference type="NCBI Taxonomy" id="980427"/>
    <lineage>
        <taxon>Bacteria</taxon>
        <taxon>Thermotogati</taxon>
        <taxon>Deinococcota</taxon>
        <taxon>Deinococci</taxon>
        <taxon>Deinococcales</taxon>
        <taxon>Deinococcaceae</taxon>
        <taxon>Deinococcus</taxon>
    </lineage>
</organism>
<dbReference type="EMBL" id="BMLZ01000003">
    <property type="protein sequence ID" value="GGP28768.1"/>
    <property type="molecule type" value="Genomic_DNA"/>
</dbReference>
<dbReference type="RefSeq" id="WP_025567197.1">
    <property type="nucleotide sequence ID" value="NZ_BMLZ01000003.1"/>
</dbReference>
<dbReference type="Proteomes" id="UP000652720">
    <property type="component" value="Unassembled WGS sequence"/>
</dbReference>
<dbReference type="GeneID" id="59164507"/>
<dbReference type="InterPro" id="IPR004864">
    <property type="entry name" value="LEA_2"/>
</dbReference>
<proteinExistence type="predicted"/>
<accession>A0AAV4K1B0</accession>
<reference evidence="2" key="4">
    <citation type="submission" date="2023-08" db="EMBL/GenBank/DDBJ databases">
        <authorList>
            <person name="Sun Q."/>
            <person name="Zhou Y."/>
        </authorList>
    </citation>
    <scope>NUCLEOTIDE SEQUENCE</scope>
    <source>
        <strain evidence="3">CGMCC 1.8884</strain>
        <strain evidence="2">CGMCC 1.8885</strain>
    </source>
</reference>
<dbReference type="InterPro" id="IPR013990">
    <property type="entry name" value="WHy-dom"/>
</dbReference>
<evidence type="ECO:0000313" key="5">
    <source>
        <dbReference type="Proteomes" id="UP000652720"/>
    </source>
</evidence>
<gene>
    <name evidence="3" type="ORF">GCM10008021_04190</name>
    <name evidence="2" type="ORF">GCM10010914_07520</name>
</gene>
<dbReference type="EMBL" id="BMMA01000004">
    <property type="protein sequence ID" value="GGI75851.1"/>
    <property type="molecule type" value="Genomic_DNA"/>
</dbReference>
<comment type="caution">
    <text evidence="2">The sequence shown here is derived from an EMBL/GenBank/DDBJ whole genome shotgun (WGS) entry which is preliminary data.</text>
</comment>
<sequence length="163" mass="17474">MKRAGFGIVALGLVACAPVQQKLVYPPVVEVERISLTSLRLPTPGRTAEAGVQLELRIENPNPLPVRLARIEGALVVEGQEVGQVTVSGLELPAQGETRQVAQLDLPLTLNTAALFLGIARGQEVSYRLDGTLTADFGPLGQPRFGPFTLSQGVWKQAPLRLF</sequence>
<dbReference type="SUPFAM" id="SSF117070">
    <property type="entry name" value="LEA14-like"/>
    <property type="match status" value="1"/>
</dbReference>